<dbReference type="EMBL" id="AJWZ01002821">
    <property type="protein sequence ID" value="EKC69900.1"/>
    <property type="molecule type" value="Genomic_DNA"/>
</dbReference>
<organism evidence="4">
    <name type="scientific">human gut metagenome</name>
    <dbReference type="NCBI Taxonomy" id="408170"/>
    <lineage>
        <taxon>unclassified sequences</taxon>
        <taxon>metagenomes</taxon>
        <taxon>organismal metagenomes</taxon>
    </lineage>
</organism>
<evidence type="ECO:0000313" key="4">
    <source>
        <dbReference type="EMBL" id="EKC69900.1"/>
    </source>
</evidence>
<comment type="caution">
    <text evidence="4">The sequence shown here is derived from an EMBL/GenBank/DDBJ whole genome shotgun (WGS) entry which is preliminary data.</text>
</comment>
<dbReference type="CDD" id="cd04301">
    <property type="entry name" value="NAT_SF"/>
    <property type="match status" value="1"/>
</dbReference>
<dbReference type="AlphaFoldDB" id="K1TUL2"/>
<proteinExistence type="predicted"/>
<dbReference type="PROSITE" id="PS51186">
    <property type="entry name" value="GNAT"/>
    <property type="match status" value="1"/>
</dbReference>
<protein>
    <submittedName>
        <fullName evidence="4">Protein containing GCN5-related N-acetyltransferase domain protein</fullName>
    </submittedName>
</protein>
<accession>K1TUL2</accession>
<dbReference type="InterPro" id="IPR051556">
    <property type="entry name" value="N-term/lysine_N-AcTrnsfr"/>
</dbReference>
<dbReference type="InterPro" id="IPR016181">
    <property type="entry name" value="Acyl_CoA_acyltransferase"/>
</dbReference>
<evidence type="ECO:0000259" key="3">
    <source>
        <dbReference type="PROSITE" id="PS51186"/>
    </source>
</evidence>
<reference evidence="4" key="1">
    <citation type="journal article" date="2013" name="Environ. Microbiol.">
        <title>Microbiota from the distal guts of lean and obese adolescents exhibit partial functional redundancy besides clear differences in community structure.</title>
        <authorList>
            <person name="Ferrer M."/>
            <person name="Ruiz A."/>
            <person name="Lanza F."/>
            <person name="Haange S.B."/>
            <person name="Oberbach A."/>
            <person name="Till H."/>
            <person name="Bargiela R."/>
            <person name="Campoy C."/>
            <person name="Segura M.T."/>
            <person name="Richter M."/>
            <person name="von Bergen M."/>
            <person name="Seifert J."/>
            <person name="Suarez A."/>
        </authorList>
    </citation>
    <scope>NUCLEOTIDE SEQUENCE</scope>
</reference>
<sequence length="161" mass="19126">MKIIEYEEKYLEDVRDLLTELEEYIVSIDKDELDQVHPEYHEKMALVDLNEVDKNNGKCYLAIKNDKAIGLIIGKIPPYEEYDYLDYKCPKRGIITELIVTSKIRSKGVGQTLMEKIEEYFKFNNCEYVLVDVFAYNEKAINFYNKKGYHPRMYTNIKKLK</sequence>
<gene>
    <name evidence="4" type="ORF">OBE_04156</name>
</gene>
<dbReference type="PANTHER" id="PTHR42919">
    <property type="entry name" value="N-ALPHA-ACETYLTRANSFERASE"/>
    <property type="match status" value="1"/>
</dbReference>
<keyword evidence="1 4" id="KW-0808">Transferase</keyword>
<dbReference type="PANTHER" id="PTHR42919:SF8">
    <property type="entry name" value="N-ALPHA-ACETYLTRANSFERASE 50"/>
    <property type="match status" value="1"/>
</dbReference>
<dbReference type="GO" id="GO:0016747">
    <property type="term" value="F:acyltransferase activity, transferring groups other than amino-acyl groups"/>
    <property type="evidence" value="ECO:0007669"/>
    <property type="project" value="InterPro"/>
</dbReference>
<dbReference type="Pfam" id="PF00583">
    <property type="entry name" value="Acetyltransf_1"/>
    <property type="match status" value="1"/>
</dbReference>
<evidence type="ECO:0000256" key="2">
    <source>
        <dbReference type="ARBA" id="ARBA00023315"/>
    </source>
</evidence>
<keyword evidence="2" id="KW-0012">Acyltransferase</keyword>
<name>K1TUL2_9ZZZZ</name>
<dbReference type="Gene3D" id="3.40.630.30">
    <property type="match status" value="1"/>
</dbReference>
<dbReference type="SUPFAM" id="SSF55729">
    <property type="entry name" value="Acyl-CoA N-acyltransferases (Nat)"/>
    <property type="match status" value="1"/>
</dbReference>
<evidence type="ECO:0000256" key="1">
    <source>
        <dbReference type="ARBA" id="ARBA00022679"/>
    </source>
</evidence>
<feature type="domain" description="N-acetyltransferase" evidence="3">
    <location>
        <begin position="12"/>
        <end position="161"/>
    </location>
</feature>
<dbReference type="InterPro" id="IPR000182">
    <property type="entry name" value="GNAT_dom"/>
</dbReference>